<gene>
    <name evidence="4" type="ORF">GCM10009665_38770</name>
</gene>
<sequence>MSPPPPPPPAPPPPPTTPLTARCEGLARRRLHACVGISPFNGYFHAQRIAELARWALEGFDDVHFFVPDTLAAHTLEAVGYPPERAAWKARRQGQHVRNKVTTALTALGLSAQAAQARILAGATLDANDRYRALHQEVRARYRADRAFRAACLEGAHWVLERRLPPGAAPTAAQRATAVRYLLGELPLFLDTPGIVGTAESVFCYHRTPLFLRQLFGGELSCRPVPGQGFLEVAPR</sequence>
<accession>A0ABN1WFE3</accession>
<reference evidence="4 5" key="1">
    <citation type="journal article" date="2019" name="Int. J. Syst. Evol. Microbiol.">
        <title>The Global Catalogue of Microorganisms (GCM) 10K type strain sequencing project: providing services to taxonomists for standard genome sequencing and annotation.</title>
        <authorList>
            <consortium name="The Broad Institute Genomics Platform"/>
            <consortium name="The Broad Institute Genome Sequencing Center for Infectious Disease"/>
            <person name="Wu L."/>
            <person name="Ma J."/>
        </authorList>
    </citation>
    <scope>NUCLEOTIDE SEQUENCE [LARGE SCALE GENOMIC DNA]</scope>
    <source>
        <strain evidence="4 5">JCM 13004</strain>
    </source>
</reference>
<name>A0ABN1WFE3_9ACTN</name>
<dbReference type="SUPFAM" id="SSF101447">
    <property type="entry name" value="Formin homology 2 domain (FH2 domain)"/>
    <property type="match status" value="1"/>
</dbReference>
<dbReference type="InterPro" id="IPR030903">
    <property type="entry name" value="CDPS"/>
</dbReference>
<protein>
    <recommendedName>
        <fullName evidence="3">Cyclodipeptide synthase</fullName>
    </recommendedName>
</protein>
<evidence type="ECO:0000313" key="4">
    <source>
        <dbReference type="EMBL" id="GAA1244250.1"/>
    </source>
</evidence>
<comment type="similarity">
    <text evidence="1">Belongs to the CDPS family.</text>
</comment>
<dbReference type="Pfam" id="PF16715">
    <property type="entry name" value="CDPS"/>
    <property type="match status" value="1"/>
</dbReference>
<organism evidence="4 5">
    <name type="scientific">Kitasatospora nipponensis</name>
    <dbReference type="NCBI Taxonomy" id="258049"/>
    <lineage>
        <taxon>Bacteria</taxon>
        <taxon>Bacillati</taxon>
        <taxon>Actinomycetota</taxon>
        <taxon>Actinomycetes</taxon>
        <taxon>Kitasatosporales</taxon>
        <taxon>Streptomycetaceae</taxon>
        <taxon>Kitasatospora</taxon>
    </lineage>
</organism>
<dbReference type="EMBL" id="BAAALF010000067">
    <property type="protein sequence ID" value="GAA1244250.1"/>
    <property type="molecule type" value="Genomic_DNA"/>
</dbReference>
<proteinExistence type="inferred from homology"/>
<comment type="caution">
    <text evidence="4">The sequence shown here is derived from an EMBL/GenBank/DDBJ whole genome shotgun (WGS) entry which is preliminary data.</text>
</comment>
<evidence type="ECO:0000313" key="5">
    <source>
        <dbReference type="Proteomes" id="UP001500037"/>
    </source>
</evidence>
<evidence type="ECO:0000256" key="3">
    <source>
        <dbReference type="ARBA" id="ARBA00030771"/>
    </source>
</evidence>
<keyword evidence="2" id="KW-0808">Transferase</keyword>
<evidence type="ECO:0000256" key="2">
    <source>
        <dbReference type="ARBA" id="ARBA00022679"/>
    </source>
</evidence>
<dbReference type="RefSeq" id="WP_344443003.1">
    <property type="nucleotide sequence ID" value="NZ_BAAALF010000067.1"/>
</dbReference>
<dbReference type="Gene3D" id="3.40.50.11710">
    <property type="entry name" value="Cyclodipeptide synthase"/>
    <property type="match status" value="1"/>
</dbReference>
<evidence type="ECO:0000256" key="1">
    <source>
        <dbReference type="ARBA" id="ARBA00006034"/>
    </source>
</evidence>
<dbReference type="NCBIfam" id="TIGR04539">
    <property type="entry name" value="tRNA_cyclodipep"/>
    <property type="match status" value="1"/>
</dbReference>
<keyword evidence="5" id="KW-1185">Reference proteome</keyword>
<dbReference type="Proteomes" id="UP001500037">
    <property type="component" value="Unassembled WGS sequence"/>
</dbReference>
<dbReference type="InterPro" id="IPR038622">
    <property type="entry name" value="CDPS_sf"/>
</dbReference>